<dbReference type="EMBL" id="MLYV02001224">
    <property type="protein sequence ID" value="PSR72026.1"/>
    <property type="molecule type" value="Genomic_DNA"/>
</dbReference>
<dbReference type="Proteomes" id="UP000186601">
    <property type="component" value="Unassembled WGS sequence"/>
</dbReference>
<reference evidence="1 2" key="1">
    <citation type="submission" date="2018-02" db="EMBL/GenBank/DDBJ databases">
        <title>Genome sequence of the basidiomycete white-rot fungus Phlebia centrifuga.</title>
        <authorList>
            <person name="Granchi Z."/>
            <person name="Peng M."/>
            <person name="de Vries R.P."/>
            <person name="Hilden K."/>
            <person name="Makela M.R."/>
            <person name="Grigoriev I."/>
            <person name="Riley R."/>
        </authorList>
    </citation>
    <scope>NUCLEOTIDE SEQUENCE [LARGE SCALE GENOMIC DNA]</scope>
    <source>
        <strain evidence="1 2">FBCC195</strain>
    </source>
</reference>
<accession>A0A2R6NI09</accession>
<keyword evidence="2" id="KW-1185">Reference proteome</keyword>
<protein>
    <submittedName>
        <fullName evidence="1">Uncharacterized protein</fullName>
    </submittedName>
</protein>
<dbReference type="AlphaFoldDB" id="A0A2R6NI09"/>
<organism evidence="1 2">
    <name type="scientific">Hermanssonia centrifuga</name>
    <dbReference type="NCBI Taxonomy" id="98765"/>
    <lineage>
        <taxon>Eukaryota</taxon>
        <taxon>Fungi</taxon>
        <taxon>Dikarya</taxon>
        <taxon>Basidiomycota</taxon>
        <taxon>Agaricomycotina</taxon>
        <taxon>Agaricomycetes</taxon>
        <taxon>Polyporales</taxon>
        <taxon>Meruliaceae</taxon>
        <taxon>Hermanssonia</taxon>
    </lineage>
</organism>
<evidence type="ECO:0000313" key="1">
    <source>
        <dbReference type="EMBL" id="PSR72026.1"/>
    </source>
</evidence>
<name>A0A2R6NI09_9APHY</name>
<comment type="caution">
    <text evidence="1">The sequence shown here is derived from an EMBL/GenBank/DDBJ whole genome shotgun (WGS) entry which is preliminary data.</text>
</comment>
<sequence>MQSVKPCIGKSKKMGLTYDTARILKQATDAQKTIPVGARFTVYSSGCLERLAVVTCDRVCTQTLSALVIWNYGEREELSLEDAQSNTSISPVKV</sequence>
<evidence type="ECO:0000313" key="2">
    <source>
        <dbReference type="Proteomes" id="UP000186601"/>
    </source>
</evidence>
<proteinExistence type="predicted"/>
<gene>
    <name evidence="1" type="ORF">PHLCEN_2v12092</name>
</gene>